<dbReference type="Pfam" id="PF00567">
    <property type="entry name" value="TUDOR"/>
    <property type="match status" value="1"/>
</dbReference>
<dbReference type="InterPro" id="IPR050621">
    <property type="entry name" value="Tudor_domain_containing"/>
</dbReference>
<dbReference type="Gene3D" id="2.30.30.140">
    <property type="match status" value="1"/>
</dbReference>
<dbReference type="PANTHER" id="PTHR22948:SF29">
    <property type="entry name" value="FI02030P-RELATED"/>
    <property type="match status" value="1"/>
</dbReference>
<proteinExistence type="predicted"/>
<reference evidence="5 6" key="1">
    <citation type="submission" date="2023-09" db="EMBL/GenBank/DDBJ databases">
        <title>Nesidiocoris tenuis whole genome shotgun sequence.</title>
        <authorList>
            <person name="Shibata T."/>
            <person name="Shimoda M."/>
            <person name="Kobayashi T."/>
            <person name="Uehara T."/>
        </authorList>
    </citation>
    <scope>NUCLEOTIDE SEQUENCE [LARGE SCALE GENOMIC DNA]</scope>
    <source>
        <strain evidence="5 6">Japan</strain>
    </source>
</reference>
<evidence type="ECO:0000313" key="5">
    <source>
        <dbReference type="EMBL" id="BES92110.1"/>
    </source>
</evidence>
<dbReference type="SUPFAM" id="SSF54791">
    <property type="entry name" value="Eukaryotic type KH-domain (KH-domain type I)"/>
    <property type="match status" value="2"/>
</dbReference>
<keyword evidence="3" id="KW-0812">Transmembrane</keyword>
<feature type="transmembrane region" description="Helical" evidence="3">
    <location>
        <begin position="6"/>
        <end position="27"/>
    </location>
</feature>
<dbReference type="InterPro" id="IPR036612">
    <property type="entry name" value="KH_dom_type_1_sf"/>
</dbReference>
<dbReference type="Gene3D" id="3.30.1370.10">
    <property type="entry name" value="K Homology domain, type 1"/>
    <property type="match status" value="2"/>
</dbReference>
<dbReference type="Pfam" id="PF00013">
    <property type="entry name" value="KH_1"/>
    <property type="match status" value="2"/>
</dbReference>
<dbReference type="SMART" id="SM00322">
    <property type="entry name" value="KH"/>
    <property type="match status" value="2"/>
</dbReference>
<dbReference type="PANTHER" id="PTHR22948">
    <property type="entry name" value="TUDOR DOMAIN CONTAINING PROTEIN"/>
    <property type="match status" value="1"/>
</dbReference>
<dbReference type="Gene3D" id="2.40.50.90">
    <property type="match status" value="1"/>
</dbReference>
<dbReference type="Proteomes" id="UP001307889">
    <property type="component" value="Chromosome 3"/>
</dbReference>
<dbReference type="SUPFAM" id="SSF63748">
    <property type="entry name" value="Tudor/PWWP/MBT"/>
    <property type="match status" value="1"/>
</dbReference>
<dbReference type="CDD" id="cd00105">
    <property type="entry name" value="KH-I"/>
    <property type="match status" value="1"/>
</dbReference>
<dbReference type="InterPro" id="IPR004087">
    <property type="entry name" value="KH_dom"/>
</dbReference>
<keyword evidence="1" id="KW-0694">RNA-binding</keyword>
<sequence length="461" mass="51492">MAWPTRSLVLYVGLPFLGACALALFFWQRKEEEEWREMIRGLNLVEREVRVPHSIVPLLIGRGGANLKEMQETTNTKIFFRDGENHLHYSTCRVTGKAENVYEAINSIMEVINSQADFKETEMFVPKAACGRIIGRCGDTIKSISEASTAKIRVSRDNPNSAGNSKTSITIRGTEDAIKKAIELIEEKVKEYEAEKAKPLGSNRRSARGLMSNHNETSVVPGKPSYEKLVATAGESMLKVYVSAVCTPSVFWVQVVSPWATNLDVLVEEMTEYYKDEENRVGLEFNEIHVGLIVACFMPIDSKWYRVKISKIPPTGEDMIDVFNVDYGDSDQVPLKDLCHLHDDFLSLRFQAVQVEMDGIAPKEGDDWSEAAIDNFMDLTHTGSWRALAAEVTGYKKRSPQCSRPNSPIPYVKLYDPDGPPGVDLGQLLIDRGIAKAIPPSDDVLPAENMNGHSADDDDDW</sequence>
<evidence type="ECO:0000256" key="1">
    <source>
        <dbReference type="PROSITE-ProRule" id="PRU00117"/>
    </source>
</evidence>
<keyword evidence="6" id="KW-1185">Reference proteome</keyword>
<protein>
    <submittedName>
        <fullName evidence="5">Tudor domain</fullName>
    </submittedName>
</protein>
<evidence type="ECO:0000259" key="4">
    <source>
        <dbReference type="PROSITE" id="PS50304"/>
    </source>
</evidence>
<accession>A0ABN7AIN5</accession>
<dbReference type="PROSITE" id="PS50084">
    <property type="entry name" value="KH_TYPE_1"/>
    <property type="match status" value="2"/>
</dbReference>
<feature type="domain" description="Tudor" evidence="4">
    <location>
        <begin position="287"/>
        <end position="348"/>
    </location>
</feature>
<evidence type="ECO:0000256" key="2">
    <source>
        <dbReference type="SAM" id="MobiDB-lite"/>
    </source>
</evidence>
<dbReference type="InterPro" id="IPR035437">
    <property type="entry name" value="SNase_OB-fold_sf"/>
</dbReference>
<dbReference type="PROSITE" id="PS50304">
    <property type="entry name" value="TUDOR"/>
    <property type="match status" value="1"/>
</dbReference>
<keyword evidence="3" id="KW-1133">Transmembrane helix</keyword>
<keyword evidence="3" id="KW-0472">Membrane</keyword>
<dbReference type="SMART" id="SM00333">
    <property type="entry name" value="TUDOR"/>
    <property type="match status" value="1"/>
</dbReference>
<name>A0ABN7AIN5_9HEMI</name>
<feature type="region of interest" description="Disordered" evidence="2">
    <location>
        <begin position="438"/>
        <end position="461"/>
    </location>
</feature>
<evidence type="ECO:0000313" key="6">
    <source>
        <dbReference type="Proteomes" id="UP001307889"/>
    </source>
</evidence>
<evidence type="ECO:0000256" key="3">
    <source>
        <dbReference type="SAM" id="Phobius"/>
    </source>
</evidence>
<gene>
    <name evidence="5" type="ORF">NTJ_04918</name>
</gene>
<dbReference type="PROSITE" id="PS51257">
    <property type="entry name" value="PROKAR_LIPOPROTEIN"/>
    <property type="match status" value="1"/>
</dbReference>
<organism evidence="5 6">
    <name type="scientific">Nesidiocoris tenuis</name>
    <dbReference type="NCBI Taxonomy" id="355587"/>
    <lineage>
        <taxon>Eukaryota</taxon>
        <taxon>Metazoa</taxon>
        <taxon>Ecdysozoa</taxon>
        <taxon>Arthropoda</taxon>
        <taxon>Hexapoda</taxon>
        <taxon>Insecta</taxon>
        <taxon>Pterygota</taxon>
        <taxon>Neoptera</taxon>
        <taxon>Paraneoptera</taxon>
        <taxon>Hemiptera</taxon>
        <taxon>Heteroptera</taxon>
        <taxon>Panheteroptera</taxon>
        <taxon>Cimicomorpha</taxon>
        <taxon>Miridae</taxon>
        <taxon>Dicyphina</taxon>
        <taxon>Nesidiocoris</taxon>
    </lineage>
</organism>
<dbReference type="InterPro" id="IPR004088">
    <property type="entry name" value="KH_dom_type_1"/>
</dbReference>
<dbReference type="InterPro" id="IPR002999">
    <property type="entry name" value="Tudor"/>
</dbReference>
<dbReference type="EMBL" id="AP028911">
    <property type="protein sequence ID" value="BES92110.1"/>
    <property type="molecule type" value="Genomic_DNA"/>
</dbReference>